<dbReference type="RefSeq" id="WP_009196622.1">
    <property type="nucleotide sequence ID" value="NZ_AODQ01000101.1"/>
</dbReference>
<accession>M7N2U6</accession>
<evidence type="ECO:0000259" key="1">
    <source>
        <dbReference type="Pfam" id="PF14355"/>
    </source>
</evidence>
<dbReference type="OrthoDB" id="9815944at2"/>
<evidence type="ECO:0000313" key="3">
    <source>
        <dbReference type="Proteomes" id="UP000011910"/>
    </source>
</evidence>
<dbReference type="EMBL" id="AODQ01000101">
    <property type="protein sequence ID" value="EMR01617.1"/>
    <property type="molecule type" value="Genomic_DNA"/>
</dbReference>
<proteinExistence type="predicted"/>
<comment type="caution">
    <text evidence="2">The sequence shown here is derived from an EMBL/GenBank/DDBJ whole genome shotgun (WGS) entry which is preliminary data.</text>
</comment>
<protein>
    <recommendedName>
        <fullName evidence="1">Abortive infection protein-like C-terminal domain-containing protein</fullName>
    </recommendedName>
</protein>
<dbReference type="InterPro" id="IPR026001">
    <property type="entry name" value="Abi-like_C"/>
</dbReference>
<keyword evidence="3" id="KW-1185">Reference proteome</keyword>
<reference evidence="2 3" key="1">
    <citation type="journal article" date="2013" name="Genome Announc.">
        <title>Draft Genome Sequence of Cesiribacter andamanensis Strain AMV16T, Isolated from a Soil Sample from a Mud Volcano in the Andaman Islands, India.</title>
        <authorList>
            <person name="Shivaji S."/>
            <person name="Ara S."/>
            <person name="Begum Z."/>
            <person name="Srinivas T.N."/>
            <person name="Singh A."/>
            <person name="Kumar Pinnaka A."/>
        </authorList>
    </citation>
    <scope>NUCLEOTIDE SEQUENCE [LARGE SCALE GENOMIC DNA]</scope>
    <source>
        <strain evidence="2 3">AMV16</strain>
    </source>
</reference>
<dbReference type="eggNOG" id="ENOG502Z9XS">
    <property type="taxonomic scope" value="Bacteria"/>
</dbReference>
<organism evidence="2 3">
    <name type="scientific">Cesiribacter andamanensis AMV16</name>
    <dbReference type="NCBI Taxonomy" id="1279009"/>
    <lineage>
        <taxon>Bacteria</taxon>
        <taxon>Pseudomonadati</taxon>
        <taxon>Bacteroidota</taxon>
        <taxon>Cytophagia</taxon>
        <taxon>Cytophagales</taxon>
        <taxon>Cesiribacteraceae</taxon>
        <taxon>Cesiribacter</taxon>
    </lineage>
</organism>
<sequence>MDEEDLGNRAFDWLMETEEEAAAEFLNECELKLEFLDLGFDMMNPDKEFTICDAHILTPAKYYKNLKSYEDLTSKIEETVKELAITDSVHIKDVLWLPGRTKYKREKGKNSDEILGILNEGYVQHQLNTMYGSLHEKPHLTIGIAKELIETVCKTILIDKQVEVDPNWDVGRIVKETNKLLKFLPPETPNKEVAERAILKVLGGLSSIVQGIAELRNNFGSGHGHEPSFKGLDKTYAKLAADSSSELALFYLKVHKEENNK</sequence>
<dbReference type="Proteomes" id="UP000011910">
    <property type="component" value="Unassembled WGS sequence"/>
</dbReference>
<gene>
    <name evidence="2" type="ORF">ADICEAN_03239</name>
</gene>
<feature type="domain" description="Abortive infection protein-like C-terminal" evidence="1">
    <location>
        <begin position="173"/>
        <end position="252"/>
    </location>
</feature>
<name>M7N2U6_9BACT</name>
<evidence type="ECO:0000313" key="2">
    <source>
        <dbReference type="EMBL" id="EMR01617.1"/>
    </source>
</evidence>
<dbReference type="Pfam" id="PF14355">
    <property type="entry name" value="Abi_C"/>
    <property type="match status" value="1"/>
</dbReference>
<dbReference type="AlphaFoldDB" id="M7N2U6"/>